<dbReference type="Proteomes" id="UP001500037">
    <property type="component" value="Unassembled WGS sequence"/>
</dbReference>
<dbReference type="EMBL" id="BAAALF010000034">
    <property type="protein sequence ID" value="GAA1233996.1"/>
    <property type="molecule type" value="Genomic_DNA"/>
</dbReference>
<evidence type="ECO:0000313" key="2">
    <source>
        <dbReference type="Proteomes" id="UP001500037"/>
    </source>
</evidence>
<dbReference type="RefSeq" id="WP_344441520.1">
    <property type="nucleotide sequence ID" value="NZ_BAAALF010000034.1"/>
</dbReference>
<gene>
    <name evidence="1" type="ORF">GCM10009665_25340</name>
</gene>
<name>A0ABN1W938_9ACTN</name>
<accession>A0ABN1W938</accession>
<evidence type="ECO:0000313" key="1">
    <source>
        <dbReference type="EMBL" id="GAA1233996.1"/>
    </source>
</evidence>
<reference evidence="1 2" key="1">
    <citation type="journal article" date="2019" name="Int. J. Syst. Evol. Microbiol.">
        <title>The Global Catalogue of Microorganisms (GCM) 10K type strain sequencing project: providing services to taxonomists for standard genome sequencing and annotation.</title>
        <authorList>
            <consortium name="The Broad Institute Genomics Platform"/>
            <consortium name="The Broad Institute Genome Sequencing Center for Infectious Disease"/>
            <person name="Wu L."/>
            <person name="Ma J."/>
        </authorList>
    </citation>
    <scope>NUCLEOTIDE SEQUENCE [LARGE SCALE GENOMIC DNA]</scope>
    <source>
        <strain evidence="1 2">JCM 13004</strain>
    </source>
</reference>
<sequence>MGEISRRPAEISYRQVLESLARLAAATAAEELAARQRFERVTAKVADADRVYHSLRALGFDPFTLGDMEQVGQALIGQATAVMDAANSAIELNTAAHQAGRNIQQRHSGIDVAVASAPVPAANREAYNNRL</sequence>
<organism evidence="1 2">
    <name type="scientific">Kitasatospora nipponensis</name>
    <dbReference type="NCBI Taxonomy" id="258049"/>
    <lineage>
        <taxon>Bacteria</taxon>
        <taxon>Bacillati</taxon>
        <taxon>Actinomycetota</taxon>
        <taxon>Actinomycetes</taxon>
        <taxon>Kitasatosporales</taxon>
        <taxon>Streptomycetaceae</taxon>
        <taxon>Kitasatospora</taxon>
    </lineage>
</organism>
<proteinExistence type="predicted"/>
<evidence type="ECO:0008006" key="3">
    <source>
        <dbReference type="Google" id="ProtNLM"/>
    </source>
</evidence>
<comment type="caution">
    <text evidence="1">The sequence shown here is derived from an EMBL/GenBank/DDBJ whole genome shotgun (WGS) entry which is preliminary data.</text>
</comment>
<protein>
    <recommendedName>
        <fullName evidence="3">Excreted virulence factor EspC (Type VII ESX diderm)</fullName>
    </recommendedName>
</protein>
<keyword evidence="2" id="KW-1185">Reference proteome</keyword>